<feature type="domain" description="Fido" evidence="1">
    <location>
        <begin position="1"/>
        <end position="59"/>
    </location>
</feature>
<dbReference type="PANTHER" id="PTHR39426">
    <property type="entry name" value="HOMOLOGY TO DEATH-ON-CURING PROTEIN OF PHAGE P1"/>
    <property type="match status" value="1"/>
</dbReference>
<keyword evidence="3" id="KW-1185">Reference proteome</keyword>
<dbReference type="InterPro" id="IPR006440">
    <property type="entry name" value="Doc"/>
</dbReference>
<evidence type="ECO:0000313" key="3">
    <source>
        <dbReference type="Proteomes" id="UP001272515"/>
    </source>
</evidence>
<dbReference type="NCBIfam" id="TIGR01550">
    <property type="entry name" value="DOC_P1"/>
    <property type="match status" value="1"/>
</dbReference>
<protein>
    <submittedName>
        <fullName evidence="2">Type II toxin-antitoxin system death-on-curing family toxin</fullName>
    </submittedName>
</protein>
<dbReference type="InterPro" id="IPR003812">
    <property type="entry name" value="Fido"/>
</dbReference>
<accession>A0ABU3Z6I3</accession>
<sequence>MKNHAFVDGNKRTALHSMLAFLLINDCQVVATDDELETFIIGIASSNLNPPDIVQWLKIHTANINFA</sequence>
<gene>
    <name evidence="2" type="ORF">RVY80_00480</name>
</gene>
<dbReference type="PROSITE" id="PS51459">
    <property type="entry name" value="FIDO"/>
    <property type="match status" value="1"/>
</dbReference>
<name>A0ABU3Z6I3_9FIRM</name>
<evidence type="ECO:0000313" key="2">
    <source>
        <dbReference type="EMBL" id="MDV5087332.1"/>
    </source>
</evidence>
<dbReference type="EMBL" id="JAWJZB010000001">
    <property type="protein sequence ID" value="MDV5087332.1"/>
    <property type="molecule type" value="Genomic_DNA"/>
</dbReference>
<proteinExistence type="predicted"/>
<dbReference type="Pfam" id="PF02661">
    <property type="entry name" value="Fic"/>
    <property type="match status" value="1"/>
</dbReference>
<dbReference type="Gene3D" id="1.10.1790.50">
    <property type="match status" value="1"/>
</dbReference>
<reference evidence="2 3" key="1">
    <citation type="submission" date="2023-10" db="EMBL/GenBank/DDBJ databases">
        <title>Veillonella sp. nov., isolated from a pig farm feces dump.</title>
        <authorList>
            <person name="Chang Y.-H."/>
        </authorList>
    </citation>
    <scope>NUCLEOTIDE SEQUENCE [LARGE SCALE GENOMIC DNA]</scope>
    <source>
        <strain evidence="2 3">YH-vei2233</strain>
    </source>
</reference>
<dbReference type="PANTHER" id="PTHR39426:SF1">
    <property type="entry name" value="HOMOLOGY TO DEATH-ON-CURING PROTEIN OF PHAGE P1"/>
    <property type="match status" value="1"/>
</dbReference>
<dbReference type="RefSeq" id="WP_317329200.1">
    <property type="nucleotide sequence ID" value="NZ_JAWJZB010000001.1"/>
</dbReference>
<organism evidence="2 3">
    <name type="scientific">Veillonella absiana</name>
    <dbReference type="NCBI Taxonomy" id="3079305"/>
    <lineage>
        <taxon>Bacteria</taxon>
        <taxon>Bacillati</taxon>
        <taxon>Bacillota</taxon>
        <taxon>Negativicutes</taxon>
        <taxon>Veillonellales</taxon>
        <taxon>Veillonellaceae</taxon>
        <taxon>Veillonella</taxon>
    </lineage>
</organism>
<dbReference type="Proteomes" id="UP001272515">
    <property type="component" value="Unassembled WGS sequence"/>
</dbReference>
<comment type="caution">
    <text evidence="2">The sequence shown here is derived from an EMBL/GenBank/DDBJ whole genome shotgun (WGS) entry which is preliminary data.</text>
</comment>
<evidence type="ECO:0000259" key="1">
    <source>
        <dbReference type="PROSITE" id="PS51459"/>
    </source>
</evidence>